<accession>A0A1G8PSD5</accession>
<dbReference type="InterPro" id="IPR051790">
    <property type="entry name" value="Cytochrome_c-biogenesis_DsbD"/>
</dbReference>
<feature type="transmembrane region" description="Helical" evidence="2">
    <location>
        <begin position="205"/>
        <end position="226"/>
    </location>
</feature>
<dbReference type="STRING" id="335973.SAMN04488693_13710"/>
<reference evidence="3 4" key="1">
    <citation type="submission" date="2016-10" db="EMBL/GenBank/DDBJ databases">
        <authorList>
            <person name="de Groot N.N."/>
        </authorList>
    </citation>
    <scope>NUCLEOTIDE SEQUENCE [LARGE SCALE GENOMIC DNA]</scope>
    <source>
        <strain evidence="3 4">NP_1H</strain>
    </source>
</reference>
<dbReference type="PANTHER" id="PTHR31272">
    <property type="entry name" value="CYTOCHROME C-TYPE BIOGENESIS PROTEIN HI_1454-RELATED"/>
    <property type="match status" value="1"/>
</dbReference>
<proteinExistence type="predicted"/>
<keyword evidence="2" id="KW-1133">Transmembrane helix</keyword>
<name>A0A1G8PSD5_9MICC</name>
<feature type="transmembrane region" description="Helical" evidence="2">
    <location>
        <begin position="12"/>
        <end position="36"/>
    </location>
</feature>
<feature type="transmembrane region" description="Helical" evidence="2">
    <location>
        <begin position="48"/>
        <end position="75"/>
    </location>
</feature>
<sequence>MEEILLSTTILAAFLGGMVALFAPCCVSVMLPAFFATTFRRKTEILGMTLVFAAGVGTIILPIAFGAAALSRLLIEYHTPIFAVGGSAMIVMGALILAGRKIMLPMLVRGGSGGGRNIRSVYTLGAFSGAASACCAPVLAGVAAISGAASSFPAALAVGVAYVSGMVAPLCAMALAWDRHRIGQRKFLTGRTLPLWPKSSYRVPVATFLSGMLMLVMGALTIALAIRGPGMATDGWEVRFSAALTHFVSNVQELLAFVPGWTTTLLIFGALVSLIVLAIRRRNSTIVAESPLDDPPATEPAAGQSDATPGPGDGSVPQEPEAYRIVTGKESL</sequence>
<evidence type="ECO:0000313" key="3">
    <source>
        <dbReference type="EMBL" id="SDI95459.1"/>
    </source>
</evidence>
<keyword evidence="2" id="KW-0472">Membrane</keyword>
<keyword evidence="4" id="KW-1185">Reference proteome</keyword>
<dbReference type="RefSeq" id="WP_090588464.1">
    <property type="nucleotide sequence ID" value="NZ_FNDT01000037.1"/>
</dbReference>
<evidence type="ECO:0000313" key="4">
    <source>
        <dbReference type="Proteomes" id="UP000199258"/>
    </source>
</evidence>
<feature type="transmembrane region" description="Helical" evidence="2">
    <location>
        <begin position="152"/>
        <end position="177"/>
    </location>
</feature>
<keyword evidence="2" id="KW-0812">Transmembrane</keyword>
<gene>
    <name evidence="3" type="ORF">SAMN04488693_13710</name>
</gene>
<organism evidence="3 4">
    <name type="scientific">Arthrobacter subterraneus</name>
    <dbReference type="NCBI Taxonomy" id="335973"/>
    <lineage>
        <taxon>Bacteria</taxon>
        <taxon>Bacillati</taxon>
        <taxon>Actinomycetota</taxon>
        <taxon>Actinomycetes</taxon>
        <taxon>Micrococcales</taxon>
        <taxon>Micrococcaceae</taxon>
        <taxon>Arthrobacter</taxon>
    </lineage>
</organism>
<evidence type="ECO:0000256" key="2">
    <source>
        <dbReference type="SAM" id="Phobius"/>
    </source>
</evidence>
<protein>
    <submittedName>
        <fullName evidence="3">Cytochrome c biogenesis protein CcdA</fullName>
    </submittedName>
</protein>
<dbReference type="PANTHER" id="PTHR31272:SF4">
    <property type="entry name" value="CYTOCHROME C-TYPE BIOGENESIS PROTEIN HI_1454-RELATED"/>
    <property type="match status" value="1"/>
</dbReference>
<dbReference type="AlphaFoldDB" id="A0A1G8PSD5"/>
<dbReference type="OrthoDB" id="4332145at2"/>
<feature type="transmembrane region" description="Helical" evidence="2">
    <location>
        <begin position="81"/>
        <end position="99"/>
    </location>
</feature>
<feature type="region of interest" description="Disordered" evidence="1">
    <location>
        <begin position="289"/>
        <end position="332"/>
    </location>
</feature>
<feature type="transmembrane region" description="Helical" evidence="2">
    <location>
        <begin position="120"/>
        <end position="146"/>
    </location>
</feature>
<evidence type="ECO:0000256" key="1">
    <source>
        <dbReference type="SAM" id="MobiDB-lite"/>
    </source>
</evidence>
<feature type="transmembrane region" description="Helical" evidence="2">
    <location>
        <begin position="254"/>
        <end position="279"/>
    </location>
</feature>
<dbReference type="Proteomes" id="UP000199258">
    <property type="component" value="Unassembled WGS sequence"/>
</dbReference>
<dbReference type="EMBL" id="FNDT01000037">
    <property type="protein sequence ID" value="SDI95459.1"/>
    <property type="molecule type" value="Genomic_DNA"/>
</dbReference>